<organism evidence="2 3">
    <name type="scientific">Reichenbachiella faecimaris</name>
    <dbReference type="NCBI Taxonomy" id="692418"/>
    <lineage>
        <taxon>Bacteria</taxon>
        <taxon>Pseudomonadati</taxon>
        <taxon>Bacteroidota</taxon>
        <taxon>Cytophagia</taxon>
        <taxon>Cytophagales</taxon>
        <taxon>Reichenbachiellaceae</taxon>
        <taxon>Reichenbachiella</taxon>
    </lineage>
</organism>
<dbReference type="Gene3D" id="1.25.40.10">
    <property type="entry name" value="Tetratricopeptide repeat domain"/>
    <property type="match status" value="1"/>
</dbReference>
<feature type="chain" id="PRO_5012145085" description="Tetratricopeptide repeat-containing protein" evidence="1">
    <location>
        <begin position="20"/>
        <end position="222"/>
    </location>
</feature>
<dbReference type="Proteomes" id="UP000192472">
    <property type="component" value="Unassembled WGS sequence"/>
</dbReference>
<dbReference type="OrthoDB" id="1150971at2"/>
<dbReference type="SUPFAM" id="SSF48452">
    <property type="entry name" value="TPR-like"/>
    <property type="match status" value="1"/>
</dbReference>
<keyword evidence="3" id="KW-1185">Reference proteome</keyword>
<dbReference type="RefSeq" id="WP_084374261.1">
    <property type="nucleotide sequence ID" value="NZ_FWYF01000004.1"/>
</dbReference>
<dbReference type="AlphaFoldDB" id="A0A1W2GN73"/>
<keyword evidence="1" id="KW-0732">Signal</keyword>
<evidence type="ECO:0000313" key="3">
    <source>
        <dbReference type="Proteomes" id="UP000192472"/>
    </source>
</evidence>
<accession>A0A1W2GN73</accession>
<name>A0A1W2GN73_REIFA</name>
<dbReference type="STRING" id="692418.SAMN04488029_3639"/>
<evidence type="ECO:0000313" key="2">
    <source>
        <dbReference type="EMBL" id="SMD38113.1"/>
    </source>
</evidence>
<protein>
    <recommendedName>
        <fullName evidence="4">Tetratricopeptide repeat-containing protein</fullName>
    </recommendedName>
</protein>
<reference evidence="2 3" key="1">
    <citation type="submission" date="2017-04" db="EMBL/GenBank/DDBJ databases">
        <authorList>
            <person name="Afonso C.L."/>
            <person name="Miller P.J."/>
            <person name="Scott M.A."/>
            <person name="Spackman E."/>
            <person name="Goraichik I."/>
            <person name="Dimitrov K.M."/>
            <person name="Suarez D.L."/>
            <person name="Swayne D.E."/>
        </authorList>
    </citation>
    <scope>NUCLEOTIDE SEQUENCE [LARGE SCALE GENOMIC DNA]</scope>
    <source>
        <strain evidence="2 3">DSM 26133</strain>
    </source>
</reference>
<dbReference type="EMBL" id="FWYF01000004">
    <property type="protein sequence ID" value="SMD38113.1"/>
    <property type="molecule type" value="Genomic_DNA"/>
</dbReference>
<evidence type="ECO:0008006" key="4">
    <source>
        <dbReference type="Google" id="ProtNLM"/>
    </source>
</evidence>
<dbReference type="InterPro" id="IPR011990">
    <property type="entry name" value="TPR-like_helical_dom_sf"/>
</dbReference>
<evidence type="ECO:0000256" key="1">
    <source>
        <dbReference type="SAM" id="SignalP"/>
    </source>
</evidence>
<gene>
    <name evidence="2" type="ORF">SAMN04488029_3639</name>
</gene>
<sequence>MKSLNILIVFVIAATFANAQNKKYIKTMESSIPTIYQAESIADLDASANKFDRIGQAEADQWEPYYYASLSYVFKAFRIEDLQAKDQILDQALVVLGKASTLSENNSEIIALQGFINMIKIGVDPGTRGQTLSPKIMADYGKALKLDPNNPRANLFMGQMLYGTAQFFGTGVDDACALVDKSIMLFESEKPASSIAPSWGLPSAQQYKKQCETALAKAETQE</sequence>
<proteinExistence type="predicted"/>
<feature type="signal peptide" evidence="1">
    <location>
        <begin position="1"/>
        <end position="19"/>
    </location>
</feature>